<dbReference type="PROSITE" id="PS01124">
    <property type="entry name" value="HTH_ARAC_FAMILY_2"/>
    <property type="match status" value="1"/>
</dbReference>
<keyword evidence="4" id="KW-1133">Transmembrane helix</keyword>
<dbReference type="PANTHER" id="PTHR43280">
    <property type="entry name" value="ARAC-FAMILY TRANSCRIPTIONAL REGULATOR"/>
    <property type="match status" value="1"/>
</dbReference>
<feature type="transmembrane region" description="Helical" evidence="4">
    <location>
        <begin position="143"/>
        <end position="166"/>
    </location>
</feature>
<dbReference type="AlphaFoldDB" id="A0A840I378"/>
<evidence type="ECO:0000256" key="1">
    <source>
        <dbReference type="ARBA" id="ARBA00023015"/>
    </source>
</evidence>
<gene>
    <name evidence="6" type="ORF">GGQ59_001752</name>
</gene>
<feature type="transmembrane region" description="Helical" evidence="4">
    <location>
        <begin position="219"/>
        <end position="240"/>
    </location>
</feature>
<dbReference type="EMBL" id="JACHOB010000003">
    <property type="protein sequence ID" value="MBB4659227.1"/>
    <property type="molecule type" value="Genomic_DNA"/>
</dbReference>
<evidence type="ECO:0000256" key="3">
    <source>
        <dbReference type="ARBA" id="ARBA00023163"/>
    </source>
</evidence>
<dbReference type="InterPro" id="IPR020449">
    <property type="entry name" value="Tscrpt_reg_AraC-type_HTH"/>
</dbReference>
<name>A0A840I378_9PROT</name>
<keyword evidence="4" id="KW-0812">Transmembrane</keyword>
<comment type="caution">
    <text evidence="6">The sequence shown here is derived from an EMBL/GenBank/DDBJ whole genome shotgun (WGS) entry which is preliminary data.</text>
</comment>
<protein>
    <submittedName>
        <fullName evidence="6">AraC-like DNA-binding protein</fullName>
    </submittedName>
</protein>
<feature type="transmembrane region" description="Helical" evidence="4">
    <location>
        <begin position="187"/>
        <end position="207"/>
    </location>
</feature>
<feature type="domain" description="HTH araC/xylS-type" evidence="5">
    <location>
        <begin position="275"/>
        <end position="376"/>
    </location>
</feature>
<keyword evidence="4" id="KW-0472">Membrane</keyword>
<dbReference type="Proteomes" id="UP000563524">
    <property type="component" value="Unassembled WGS sequence"/>
</dbReference>
<organism evidence="6 7">
    <name type="scientific">Parvularcula dongshanensis</name>
    <dbReference type="NCBI Taxonomy" id="1173995"/>
    <lineage>
        <taxon>Bacteria</taxon>
        <taxon>Pseudomonadati</taxon>
        <taxon>Pseudomonadota</taxon>
        <taxon>Alphaproteobacteria</taxon>
        <taxon>Parvularculales</taxon>
        <taxon>Parvularculaceae</taxon>
        <taxon>Parvularcula</taxon>
    </lineage>
</organism>
<dbReference type="InterPro" id="IPR018062">
    <property type="entry name" value="HTH_AraC-typ_CS"/>
</dbReference>
<dbReference type="PROSITE" id="PS00041">
    <property type="entry name" value="HTH_ARAC_FAMILY_1"/>
    <property type="match status" value="1"/>
</dbReference>
<feature type="transmembrane region" description="Helical" evidence="4">
    <location>
        <begin position="70"/>
        <end position="90"/>
    </location>
</feature>
<keyword evidence="3" id="KW-0804">Transcription</keyword>
<evidence type="ECO:0000256" key="4">
    <source>
        <dbReference type="SAM" id="Phobius"/>
    </source>
</evidence>
<keyword evidence="7" id="KW-1185">Reference proteome</keyword>
<dbReference type="Pfam" id="PF12833">
    <property type="entry name" value="HTH_18"/>
    <property type="match status" value="1"/>
</dbReference>
<dbReference type="PROSITE" id="PS51257">
    <property type="entry name" value="PROKAR_LIPOPROTEIN"/>
    <property type="match status" value="1"/>
</dbReference>
<dbReference type="SMART" id="SM00342">
    <property type="entry name" value="HTH_ARAC"/>
    <property type="match status" value="1"/>
</dbReference>
<evidence type="ECO:0000259" key="5">
    <source>
        <dbReference type="PROSITE" id="PS01124"/>
    </source>
</evidence>
<feature type="transmembrane region" description="Helical" evidence="4">
    <location>
        <begin position="38"/>
        <end position="64"/>
    </location>
</feature>
<sequence>MGSDPVRLIAVAMTLTAVLFACGQLLRGTGDRRDRAGFLALFLGLYGLVKADELLLLSGAYVAAPHLGGIVYPVRMLLAPAFYAYVRAMTAPRPAGLRRSDCLAALGPLAFFALMSWFFFLPAQDKIGLVSLEYPDPELRDRAFLTCQLVFGVFLTVSVAYLAASLRRLARHAETLRSLFSNIEDRSLSWLRTASFVLLAGWVWYTIGEVAAVSGWRPGWYDGVTAWLEFLWIGGIAFAASGQPPAKAVASPPPSEGRPYAKAELSAERMVRIARRMDAAMTAEALSNDPALSLGALSDRTGVPQGQISQTLSRHLGTNFFDYVNGRRIEEAQRRLRQTDESVLEIAYGVGFNARSTFNAAFKRHTGQTPSAFRSRAAAREHAAIQPAA</sequence>
<reference evidence="6 7" key="1">
    <citation type="submission" date="2020-08" db="EMBL/GenBank/DDBJ databases">
        <title>Genomic Encyclopedia of Type Strains, Phase IV (KMG-IV): sequencing the most valuable type-strain genomes for metagenomic binning, comparative biology and taxonomic classification.</title>
        <authorList>
            <person name="Goeker M."/>
        </authorList>
    </citation>
    <scope>NUCLEOTIDE SEQUENCE [LARGE SCALE GENOMIC DNA]</scope>
    <source>
        <strain evidence="6 7">DSM 102850</strain>
    </source>
</reference>
<dbReference type="GO" id="GO:0003700">
    <property type="term" value="F:DNA-binding transcription factor activity"/>
    <property type="evidence" value="ECO:0007669"/>
    <property type="project" value="InterPro"/>
</dbReference>
<dbReference type="PRINTS" id="PR00032">
    <property type="entry name" value="HTHARAC"/>
</dbReference>
<keyword evidence="2 6" id="KW-0238">DNA-binding</keyword>
<evidence type="ECO:0000313" key="7">
    <source>
        <dbReference type="Proteomes" id="UP000563524"/>
    </source>
</evidence>
<dbReference type="Gene3D" id="1.10.10.60">
    <property type="entry name" value="Homeodomain-like"/>
    <property type="match status" value="1"/>
</dbReference>
<keyword evidence="1" id="KW-0805">Transcription regulation</keyword>
<dbReference type="InterPro" id="IPR018060">
    <property type="entry name" value="HTH_AraC"/>
</dbReference>
<dbReference type="PANTHER" id="PTHR43280:SF29">
    <property type="entry name" value="ARAC-FAMILY TRANSCRIPTIONAL REGULATOR"/>
    <property type="match status" value="1"/>
</dbReference>
<evidence type="ECO:0000313" key="6">
    <source>
        <dbReference type="EMBL" id="MBB4659227.1"/>
    </source>
</evidence>
<feature type="transmembrane region" description="Helical" evidence="4">
    <location>
        <begin position="6"/>
        <end position="26"/>
    </location>
</feature>
<feature type="transmembrane region" description="Helical" evidence="4">
    <location>
        <begin position="102"/>
        <end position="123"/>
    </location>
</feature>
<proteinExistence type="predicted"/>
<dbReference type="SUPFAM" id="SSF46689">
    <property type="entry name" value="Homeodomain-like"/>
    <property type="match status" value="1"/>
</dbReference>
<dbReference type="GO" id="GO:0043565">
    <property type="term" value="F:sequence-specific DNA binding"/>
    <property type="evidence" value="ECO:0007669"/>
    <property type="project" value="InterPro"/>
</dbReference>
<evidence type="ECO:0000256" key="2">
    <source>
        <dbReference type="ARBA" id="ARBA00023125"/>
    </source>
</evidence>
<accession>A0A840I378</accession>
<dbReference type="InterPro" id="IPR009057">
    <property type="entry name" value="Homeodomain-like_sf"/>
</dbReference>